<sequence length="178" mass="20353">MALNDFESVENLYTHVSKEGSMFFEKSEVTYATTSQQVINSSTNLQYRNCGIEFYMDKIVISARGVFSGKNKGNDTLYFINIANIDEDIGLLSHSIRLYTKGGAGIYILRGNKYVFILEAIKFFYHQYMNNKLNEPVKDSKSELSAMDEIKKAGELFNNGLITEEEFKNIKSKLLEDF</sequence>
<dbReference type="EMBL" id="LWMV01000204">
    <property type="protein sequence ID" value="KZX10700.1"/>
    <property type="molecule type" value="Genomic_DNA"/>
</dbReference>
<evidence type="ECO:0000259" key="1">
    <source>
        <dbReference type="Pfam" id="PF09851"/>
    </source>
</evidence>
<reference evidence="2 3" key="1">
    <citation type="submission" date="2016-04" db="EMBL/GenBank/DDBJ databases">
        <title>Genome sequence of Methanobrevibacter curvatus DSM 11111.</title>
        <authorList>
            <person name="Poehlein A."/>
            <person name="Seedorf H."/>
            <person name="Daniel R."/>
        </authorList>
    </citation>
    <scope>NUCLEOTIDE SEQUENCE [LARGE SCALE GENOMIC DNA]</scope>
    <source>
        <strain evidence="2 3">DSM 11111</strain>
    </source>
</reference>
<protein>
    <recommendedName>
        <fullName evidence="1">SHOCT domain-containing protein</fullName>
    </recommendedName>
</protein>
<feature type="domain" description="SHOCT" evidence="1">
    <location>
        <begin position="148"/>
        <end position="175"/>
    </location>
</feature>
<dbReference type="Proteomes" id="UP000077245">
    <property type="component" value="Unassembled WGS sequence"/>
</dbReference>
<evidence type="ECO:0000313" key="3">
    <source>
        <dbReference type="Proteomes" id="UP000077245"/>
    </source>
</evidence>
<keyword evidence="3" id="KW-1185">Reference proteome</keyword>
<gene>
    <name evidence="2" type="ORF">MBCUR_16930</name>
</gene>
<accession>A0A162FJ03</accession>
<proteinExistence type="predicted"/>
<comment type="caution">
    <text evidence="2">The sequence shown here is derived from an EMBL/GenBank/DDBJ whole genome shotgun (WGS) entry which is preliminary data.</text>
</comment>
<dbReference type="STRING" id="49547.MBCUR_16930"/>
<dbReference type="InterPro" id="IPR018649">
    <property type="entry name" value="SHOCT"/>
</dbReference>
<organism evidence="2 3">
    <name type="scientific">Methanobrevibacter curvatus</name>
    <dbReference type="NCBI Taxonomy" id="49547"/>
    <lineage>
        <taxon>Archaea</taxon>
        <taxon>Methanobacteriati</taxon>
        <taxon>Methanobacteriota</taxon>
        <taxon>Methanomada group</taxon>
        <taxon>Methanobacteria</taxon>
        <taxon>Methanobacteriales</taxon>
        <taxon>Methanobacteriaceae</taxon>
        <taxon>Methanobrevibacter</taxon>
    </lineage>
</organism>
<dbReference type="RefSeq" id="WP_067092477.1">
    <property type="nucleotide sequence ID" value="NZ_LWMV01000204.1"/>
</dbReference>
<name>A0A162FJ03_9EURY</name>
<dbReference type="Pfam" id="PF09851">
    <property type="entry name" value="SHOCT"/>
    <property type="match status" value="1"/>
</dbReference>
<dbReference type="AlphaFoldDB" id="A0A162FJ03"/>
<dbReference type="PATRIC" id="fig|49547.3.peg.1801"/>
<evidence type="ECO:0000313" key="2">
    <source>
        <dbReference type="EMBL" id="KZX10700.1"/>
    </source>
</evidence>